<dbReference type="InterPro" id="IPR017850">
    <property type="entry name" value="Alkaline_phosphatase_core_sf"/>
</dbReference>
<evidence type="ECO:0000256" key="3">
    <source>
        <dbReference type="SAM" id="SignalP"/>
    </source>
</evidence>
<dbReference type="PROSITE" id="PS51257">
    <property type="entry name" value="PROKAR_LIPOPROTEIN"/>
    <property type="match status" value="1"/>
</dbReference>
<reference evidence="5" key="1">
    <citation type="submission" date="2020-09" db="EMBL/GenBank/DDBJ databases">
        <title>Pelagicoccus enzymogenes sp. nov. with an EPS production, isolated from marine sediment.</title>
        <authorList>
            <person name="Feng X."/>
        </authorList>
    </citation>
    <scope>NUCLEOTIDE SEQUENCE</scope>
    <source>
        <strain evidence="5">NFK12</strain>
    </source>
</reference>
<dbReference type="Gene3D" id="3.40.720.10">
    <property type="entry name" value="Alkaline Phosphatase, subunit A"/>
    <property type="match status" value="1"/>
</dbReference>
<dbReference type="Gene3D" id="3.30.1120.10">
    <property type="match status" value="1"/>
</dbReference>
<sequence length="556" mass="62903">MMNRINKKGTSWLRVSLLISLSLLGFSCSAQDQAEVRRPNILIVLADDLGYSDLGCYGGEIETPVLDSLAAEGLRYSNFYNDGRCWPSRASLMTGYYAQQVAMDPVYGHDWPQWTRLLPHYLGARGYQNYLSGKWHLHHGPNQKEHSGFDRSYRLADHDRFFNPKGHCLDDVQLPAVDLSEGYYATVEIADRAISFLQEHSDYYPEDPFMLYLAFTAPHFPLHALPEDMARYDGKYDEGWDVLQERRHQRATKLGLTQGKAAVRRPEITASWSVSEERLRTELHPGEIGRAVAWDSLTAEQKRFQADKMEAHAAMVDRMDRELGRVLEQLELMGERDDTIVIFLSDNGATAEQMIRGDETAFGANPGTAESFLALGPGWSTAANSPLSLHKHWTHEGGIASPLIVNWPAGIRAAGEIRSEPTHIVDIVPTALDLADAFADDDWDGMAAPEFPGRSLVESFASEPDWEDRALFFSHSGSRGLRLGDWKAVMRRNNDQIWELYHIAEDRGETNDLAKARPELLDRLVAIWEAKHKEYKEDGLRGRDPDAEVVRIHKNW</sequence>
<dbReference type="AlphaFoldDB" id="A0A927F979"/>
<evidence type="ECO:0000313" key="5">
    <source>
        <dbReference type="EMBL" id="MBD5780654.1"/>
    </source>
</evidence>
<evidence type="ECO:0000313" key="6">
    <source>
        <dbReference type="Proteomes" id="UP000622317"/>
    </source>
</evidence>
<keyword evidence="3" id="KW-0732">Signal</keyword>
<dbReference type="PANTHER" id="PTHR42693:SF53">
    <property type="entry name" value="ENDO-4-O-SULFATASE"/>
    <property type="match status" value="1"/>
</dbReference>
<evidence type="ECO:0000259" key="4">
    <source>
        <dbReference type="Pfam" id="PF00884"/>
    </source>
</evidence>
<dbReference type="Pfam" id="PF00884">
    <property type="entry name" value="Sulfatase"/>
    <property type="match status" value="1"/>
</dbReference>
<evidence type="ECO:0000256" key="1">
    <source>
        <dbReference type="ARBA" id="ARBA00008779"/>
    </source>
</evidence>
<dbReference type="CDD" id="cd16025">
    <property type="entry name" value="PAS_like"/>
    <property type="match status" value="1"/>
</dbReference>
<protein>
    <submittedName>
        <fullName evidence="5">Arylsulfatase</fullName>
    </submittedName>
</protein>
<feature type="domain" description="Sulfatase N-terminal" evidence="4">
    <location>
        <begin position="39"/>
        <end position="436"/>
    </location>
</feature>
<dbReference type="EMBL" id="JACYFG010000036">
    <property type="protein sequence ID" value="MBD5780654.1"/>
    <property type="molecule type" value="Genomic_DNA"/>
</dbReference>
<dbReference type="GO" id="GO:0004065">
    <property type="term" value="F:arylsulfatase activity"/>
    <property type="evidence" value="ECO:0007669"/>
    <property type="project" value="TreeGrafter"/>
</dbReference>
<dbReference type="Proteomes" id="UP000622317">
    <property type="component" value="Unassembled WGS sequence"/>
</dbReference>
<comment type="caution">
    <text evidence="5">The sequence shown here is derived from an EMBL/GenBank/DDBJ whole genome shotgun (WGS) entry which is preliminary data.</text>
</comment>
<keyword evidence="6" id="KW-1185">Reference proteome</keyword>
<keyword evidence="2" id="KW-0378">Hydrolase</keyword>
<dbReference type="InterPro" id="IPR050738">
    <property type="entry name" value="Sulfatase"/>
</dbReference>
<feature type="chain" id="PRO_5037648020" evidence="3">
    <location>
        <begin position="31"/>
        <end position="556"/>
    </location>
</feature>
<accession>A0A927F979</accession>
<evidence type="ECO:0000256" key="2">
    <source>
        <dbReference type="ARBA" id="ARBA00022801"/>
    </source>
</evidence>
<organism evidence="5 6">
    <name type="scientific">Pelagicoccus enzymogenes</name>
    <dbReference type="NCBI Taxonomy" id="2773457"/>
    <lineage>
        <taxon>Bacteria</taxon>
        <taxon>Pseudomonadati</taxon>
        <taxon>Verrucomicrobiota</taxon>
        <taxon>Opitutia</taxon>
        <taxon>Puniceicoccales</taxon>
        <taxon>Pelagicoccaceae</taxon>
        <taxon>Pelagicoccus</taxon>
    </lineage>
</organism>
<gene>
    <name evidence="5" type="ORF">IEN85_14220</name>
</gene>
<feature type="signal peptide" evidence="3">
    <location>
        <begin position="1"/>
        <end position="30"/>
    </location>
</feature>
<dbReference type="InterPro" id="IPR000917">
    <property type="entry name" value="Sulfatase_N"/>
</dbReference>
<dbReference type="RefSeq" id="WP_191617750.1">
    <property type="nucleotide sequence ID" value="NZ_JACYFG010000036.1"/>
</dbReference>
<comment type="similarity">
    <text evidence="1">Belongs to the sulfatase family.</text>
</comment>
<proteinExistence type="inferred from homology"/>
<dbReference type="SUPFAM" id="SSF53649">
    <property type="entry name" value="Alkaline phosphatase-like"/>
    <property type="match status" value="1"/>
</dbReference>
<name>A0A927F979_9BACT</name>
<dbReference type="PANTHER" id="PTHR42693">
    <property type="entry name" value="ARYLSULFATASE FAMILY MEMBER"/>
    <property type="match status" value="1"/>
</dbReference>